<dbReference type="STRING" id="1159016.SAMN02927937_00819"/>
<keyword evidence="1" id="KW-0812">Transmembrane</keyword>
<organism evidence="2 3">
    <name type="scientific">Paenimyroides marinum</name>
    <dbReference type="NCBI Taxonomy" id="1159016"/>
    <lineage>
        <taxon>Bacteria</taxon>
        <taxon>Pseudomonadati</taxon>
        <taxon>Bacteroidota</taxon>
        <taxon>Flavobacteriia</taxon>
        <taxon>Flavobacteriales</taxon>
        <taxon>Flavobacteriaceae</taxon>
        <taxon>Paenimyroides</taxon>
    </lineage>
</organism>
<sequence>MTFLQGIIAVLAVSMLCFLVTIIVLANRKKFFRVITLNTLIFVGYCFVAYHYEVIFNNDLFGKGRVIFLLTCVFLHSVISLIIVIKSEKIYVPFLNENTDKKENQSSDGETDD</sequence>
<proteinExistence type="predicted"/>
<reference evidence="2 3" key="1">
    <citation type="submission" date="2016-10" db="EMBL/GenBank/DDBJ databases">
        <authorList>
            <person name="de Groot N.N."/>
        </authorList>
    </citation>
    <scope>NUCLEOTIDE SEQUENCE [LARGE SCALE GENOMIC DNA]</scope>
    <source>
        <strain evidence="2 3">CGMCC 1.10825</strain>
    </source>
</reference>
<keyword evidence="1" id="KW-1133">Transmembrane helix</keyword>
<keyword evidence="1" id="KW-0472">Membrane</keyword>
<dbReference type="Proteomes" id="UP000199634">
    <property type="component" value="Unassembled WGS sequence"/>
</dbReference>
<name>A0A1H6JXQ3_9FLAO</name>
<protein>
    <submittedName>
        <fullName evidence="2">Uncharacterized protein</fullName>
    </submittedName>
</protein>
<accession>A0A1H6JXQ3</accession>
<dbReference type="AlphaFoldDB" id="A0A1H6JXQ3"/>
<evidence type="ECO:0000313" key="3">
    <source>
        <dbReference type="Proteomes" id="UP000199634"/>
    </source>
</evidence>
<feature type="transmembrane region" description="Helical" evidence="1">
    <location>
        <begin position="34"/>
        <end position="52"/>
    </location>
</feature>
<feature type="transmembrane region" description="Helical" evidence="1">
    <location>
        <begin position="64"/>
        <end position="85"/>
    </location>
</feature>
<feature type="transmembrane region" description="Helical" evidence="1">
    <location>
        <begin position="6"/>
        <end position="27"/>
    </location>
</feature>
<evidence type="ECO:0000313" key="2">
    <source>
        <dbReference type="EMBL" id="SEH67412.1"/>
    </source>
</evidence>
<dbReference type="OrthoDB" id="1359343at2"/>
<gene>
    <name evidence="2" type="ORF">SAMN02927937_00819</name>
</gene>
<evidence type="ECO:0000256" key="1">
    <source>
        <dbReference type="SAM" id="Phobius"/>
    </source>
</evidence>
<dbReference type="EMBL" id="FNXE01000007">
    <property type="protein sequence ID" value="SEH67412.1"/>
    <property type="molecule type" value="Genomic_DNA"/>
</dbReference>
<dbReference type="RefSeq" id="WP_091096616.1">
    <property type="nucleotide sequence ID" value="NZ_FNXE01000007.1"/>
</dbReference>
<keyword evidence="3" id="KW-1185">Reference proteome</keyword>